<evidence type="ECO:0000313" key="1">
    <source>
        <dbReference type="EMBL" id="KRY95775.1"/>
    </source>
</evidence>
<reference evidence="1 2" key="1">
    <citation type="submission" date="2015-01" db="EMBL/GenBank/DDBJ databases">
        <title>Evolution of Trichinella species and genotypes.</title>
        <authorList>
            <person name="Korhonen P.K."/>
            <person name="Edoardo P."/>
            <person name="Giuseppe L.R."/>
            <person name="Gasser R.B."/>
        </authorList>
    </citation>
    <scope>NUCLEOTIDE SEQUENCE [LARGE SCALE GENOMIC DNA]</scope>
    <source>
        <strain evidence="1">ISS176</strain>
    </source>
</reference>
<gene>
    <name evidence="1" type="ORF">T4C_8936</name>
</gene>
<sequence length="41" mass="4406">MTCRIGYSLQNSSVASQQWQLGQGLDQPASGWGGGYIPPCY</sequence>
<comment type="caution">
    <text evidence="1">The sequence shown here is derived from an EMBL/GenBank/DDBJ whole genome shotgun (WGS) entry which is preliminary data.</text>
</comment>
<evidence type="ECO:0000313" key="2">
    <source>
        <dbReference type="Proteomes" id="UP000054826"/>
    </source>
</evidence>
<protein>
    <submittedName>
        <fullName evidence="1">Uncharacterized protein</fullName>
    </submittedName>
</protein>
<name>A0A0V1GC57_TRIPS</name>
<dbReference type="AlphaFoldDB" id="A0A0V1GC57"/>
<dbReference type="EMBL" id="JYDV01004070">
    <property type="protein sequence ID" value="KRY95775.1"/>
    <property type="molecule type" value="Genomic_DNA"/>
</dbReference>
<dbReference type="Proteomes" id="UP000054826">
    <property type="component" value="Unassembled WGS sequence"/>
</dbReference>
<proteinExistence type="predicted"/>
<organism evidence="1 2">
    <name type="scientific">Trichinella pseudospiralis</name>
    <name type="common">Parasitic roundworm</name>
    <dbReference type="NCBI Taxonomy" id="6337"/>
    <lineage>
        <taxon>Eukaryota</taxon>
        <taxon>Metazoa</taxon>
        <taxon>Ecdysozoa</taxon>
        <taxon>Nematoda</taxon>
        <taxon>Enoplea</taxon>
        <taxon>Dorylaimia</taxon>
        <taxon>Trichinellida</taxon>
        <taxon>Trichinellidae</taxon>
        <taxon>Trichinella</taxon>
    </lineage>
</organism>
<accession>A0A0V1GC57</accession>